<name>A0A068S9P4_9FUNG</name>
<dbReference type="EMBL" id="CBTN010000058">
    <property type="protein sequence ID" value="CDH58542.1"/>
    <property type="molecule type" value="Genomic_DNA"/>
</dbReference>
<evidence type="ECO:0000313" key="3">
    <source>
        <dbReference type="EMBL" id="CDH58542.1"/>
    </source>
</evidence>
<evidence type="ECO:0000313" key="4">
    <source>
        <dbReference type="Proteomes" id="UP000027586"/>
    </source>
</evidence>
<dbReference type="VEuPathDB" id="FungiDB:LCOR_09400.1"/>
<comment type="caution">
    <text evidence="3">The sequence shown here is derived from an EMBL/GenBank/DDBJ whole genome shotgun (WGS) entry which is preliminary data.</text>
</comment>
<feature type="compositionally biased region" description="Polar residues" evidence="1">
    <location>
        <begin position="129"/>
        <end position="143"/>
    </location>
</feature>
<dbReference type="AlphaFoldDB" id="A0A068S9P4"/>
<feature type="compositionally biased region" description="Acidic residues" evidence="1">
    <location>
        <begin position="112"/>
        <end position="121"/>
    </location>
</feature>
<dbReference type="OrthoDB" id="10439894at2759"/>
<evidence type="ECO:0000256" key="1">
    <source>
        <dbReference type="SAM" id="MobiDB-lite"/>
    </source>
</evidence>
<feature type="chain" id="PRO_5001652968" evidence="2">
    <location>
        <begin position="22"/>
        <end position="215"/>
    </location>
</feature>
<feature type="signal peptide" evidence="2">
    <location>
        <begin position="1"/>
        <end position="21"/>
    </location>
</feature>
<gene>
    <name evidence="3" type="ORF">LCOR_09400.1</name>
</gene>
<keyword evidence="4" id="KW-1185">Reference proteome</keyword>
<feature type="compositionally biased region" description="Acidic residues" evidence="1">
    <location>
        <begin position="72"/>
        <end position="105"/>
    </location>
</feature>
<organism evidence="3 4">
    <name type="scientific">Lichtheimia corymbifera JMRC:FSU:9682</name>
    <dbReference type="NCBI Taxonomy" id="1263082"/>
    <lineage>
        <taxon>Eukaryota</taxon>
        <taxon>Fungi</taxon>
        <taxon>Fungi incertae sedis</taxon>
        <taxon>Mucoromycota</taxon>
        <taxon>Mucoromycotina</taxon>
        <taxon>Mucoromycetes</taxon>
        <taxon>Mucorales</taxon>
        <taxon>Lichtheimiaceae</taxon>
        <taxon>Lichtheimia</taxon>
    </lineage>
</organism>
<accession>A0A068S9P4</accession>
<reference evidence="3" key="1">
    <citation type="submission" date="2013-08" db="EMBL/GenBank/DDBJ databases">
        <title>Gene expansion shapes genome architecture in the human pathogen Lichtheimia corymbifera: an evolutionary genomics analysis in the ancient terrestrial Mucorales (Mucoromycotina).</title>
        <authorList>
            <person name="Schwartze V.U."/>
            <person name="Winter S."/>
            <person name="Shelest E."/>
            <person name="Marcet-Houben M."/>
            <person name="Horn F."/>
            <person name="Wehner S."/>
            <person name="Hoffmann K."/>
            <person name="Riege K."/>
            <person name="Sammeth M."/>
            <person name="Nowrousian M."/>
            <person name="Valiante V."/>
            <person name="Linde J."/>
            <person name="Jacobsen I.D."/>
            <person name="Marz M."/>
            <person name="Brakhage A.A."/>
            <person name="Gabaldon T."/>
            <person name="Bocker S."/>
            <person name="Voigt K."/>
        </authorList>
    </citation>
    <scope>NUCLEOTIDE SEQUENCE [LARGE SCALE GENOMIC DNA]</scope>
    <source>
        <strain evidence="3">FSU 9682</strain>
    </source>
</reference>
<dbReference type="Proteomes" id="UP000027586">
    <property type="component" value="Unassembled WGS sequence"/>
</dbReference>
<proteinExistence type="predicted"/>
<sequence>MRLFQTSGALTTITAMLTSLAADMSCEYACIDSDGFTIHKTLVNDIANEPLIDENGLSAENPSEPSTHLLQDEEDCDDDDDDDVAYDSRDDAEDCDEGEDEDDIPLEYVVDTSEDDEDCDSEHERPSPHATNASSKPAAQVPTSPFIIGSSEVGARPTVTAYTTITSEIISPSADMLHASSNIESDVVESNGHTKARVSTSLLGVLPFALLVWLP</sequence>
<feature type="region of interest" description="Disordered" evidence="1">
    <location>
        <begin position="54"/>
        <end position="144"/>
    </location>
</feature>
<evidence type="ECO:0000256" key="2">
    <source>
        <dbReference type="SAM" id="SignalP"/>
    </source>
</evidence>
<protein>
    <submittedName>
        <fullName evidence="3">Uncharacterized protein</fullName>
    </submittedName>
</protein>
<keyword evidence="2" id="KW-0732">Signal</keyword>
<feature type="compositionally biased region" description="Polar residues" evidence="1">
    <location>
        <begin position="58"/>
        <end position="69"/>
    </location>
</feature>